<reference evidence="1 2" key="2">
    <citation type="submission" date="2020-05" db="EMBL/GenBank/DDBJ databases">
        <authorList>
            <person name="Khan S.A."/>
            <person name="Jeon C.O."/>
            <person name="Chun B.H."/>
        </authorList>
    </citation>
    <scope>NUCLEOTIDE SEQUENCE [LARGE SCALE GENOMIC DNA]</scope>
    <source>
        <strain evidence="1 2">H242</strain>
    </source>
</reference>
<sequence length="49" mass="5439">MGARYFEECQEAAPWTEENPGVGVKRYAVDPENAARLWRVSADMVGLPA</sequence>
<accession>A0ABX6NZI0</accession>
<dbReference type="Proteomes" id="UP000500826">
    <property type="component" value="Chromosome"/>
</dbReference>
<proteinExistence type="predicted"/>
<keyword evidence="2" id="KW-1185">Reference proteome</keyword>
<name>A0ABX6NZI0_9BURK</name>
<organism evidence="1 2">
    <name type="scientific">Ramlibacter terrae</name>
    <dbReference type="NCBI Taxonomy" id="2732511"/>
    <lineage>
        <taxon>Bacteria</taxon>
        <taxon>Pseudomonadati</taxon>
        <taxon>Pseudomonadota</taxon>
        <taxon>Betaproteobacteria</taxon>
        <taxon>Burkholderiales</taxon>
        <taxon>Comamonadaceae</taxon>
        <taxon>Ramlibacter</taxon>
    </lineage>
</organism>
<dbReference type="EMBL" id="CP053418">
    <property type="protein sequence ID" value="QJW83214.1"/>
    <property type="molecule type" value="Genomic_DNA"/>
</dbReference>
<gene>
    <name evidence="1" type="ORF">HK414_22375</name>
</gene>
<protein>
    <recommendedName>
        <fullName evidence="3">Oxidoreductase</fullName>
    </recommendedName>
</protein>
<evidence type="ECO:0008006" key="3">
    <source>
        <dbReference type="Google" id="ProtNLM"/>
    </source>
</evidence>
<evidence type="ECO:0000313" key="1">
    <source>
        <dbReference type="EMBL" id="QJW83214.1"/>
    </source>
</evidence>
<evidence type="ECO:0000313" key="2">
    <source>
        <dbReference type="Proteomes" id="UP000500826"/>
    </source>
</evidence>
<reference evidence="1 2" key="1">
    <citation type="submission" date="2020-05" db="EMBL/GenBank/DDBJ databases">
        <title>Ramlibacter rhizophilus sp. nov., isolated from rhizosphere soil of national flower Mugunghwa from South Korea.</title>
        <authorList>
            <person name="Zheng-Fei Y."/>
            <person name="Huan T."/>
        </authorList>
    </citation>
    <scope>NUCLEOTIDE SEQUENCE [LARGE SCALE GENOMIC DNA]</scope>
    <source>
        <strain evidence="1 2">H242</strain>
    </source>
</reference>